<organism evidence="1 2">
    <name type="scientific">Melipona quadrifasciata</name>
    <dbReference type="NCBI Taxonomy" id="166423"/>
    <lineage>
        <taxon>Eukaryota</taxon>
        <taxon>Metazoa</taxon>
        <taxon>Ecdysozoa</taxon>
        <taxon>Arthropoda</taxon>
        <taxon>Hexapoda</taxon>
        <taxon>Insecta</taxon>
        <taxon>Pterygota</taxon>
        <taxon>Neoptera</taxon>
        <taxon>Endopterygota</taxon>
        <taxon>Hymenoptera</taxon>
        <taxon>Apocrita</taxon>
        <taxon>Aculeata</taxon>
        <taxon>Apoidea</taxon>
        <taxon>Anthophila</taxon>
        <taxon>Apidae</taxon>
        <taxon>Melipona</taxon>
    </lineage>
</organism>
<dbReference type="Proteomes" id="UP000053105">
    <property type="component" value="Unassembled WGS sequence"/>
</dbReference>
<reference evidence="1 2" key="1">
    <citation type="submission" date="2015-07" db="EMBL/GenBank/DDBJ databases">
        <title>The genome of Melipona quadrifasciata.</title>
        <authorList>
            <person name="Pan H."/>
            <person name="Kapheim K."/>
        </authorList>
    </citation>
    <scope>NUCLEOTIDE SEQUENCE [LARGE SCALE GENOMIC DNA]</scope>
    <source>
        <strain evidence="1">0111107301</strain>
        <tissue evidence="1">Whole body</tissue>
    </source>
</reference>
<name>A0A0M8ZZR8_9HYME</name>
<evidence type="ECO:0000313" key="1">
    <source>
        <dbReference type="EMBL" id="KOX72953.1"/>
    </source>
</evidence>
<dbReference type="AlphaFoldDB" id="A0A0M8ZZR8"/>
<gene>
    <name evidence="1" type="ORF">WN51_02054</name>
</gene>
<protein>
    <submittedName>
        <fullName evidence="1">Uncharacterized protein</fullName>
    </submittedName>
</protein>
<evidence type="ECO:0000313" key="2">
    <source>
        <dbReference type="Proteomes" id="UP000053105"/>
    </source>
</evidence>
<accession>A0A0M8ZZR8</accession>
<dbReference type="EMBL" id="KQ435809">
    <property type="protein sequence ID" value="KOX72953.1"/>
    <property type="molecule type" value="Genomic_DNA"/>
</dbReference>
<sequence>MRTAHGPSMETYDLIDYRMATKIIAVPLNRFVFDLSRALVSSRRFYSGNSAATPMGEKWDRCDGIRNSKVDERREQWDSQGKRLCDSHIYACG</sequence>
<keyword evidence="2" id="KW-1185">Reference proteome</keyword>
<proteinExistence type="predicted"/>